<keyword evidence="2" id="KW-0732">Signal</keyword>
<evidence type="ECO:0000313" key="3">
    <source>
        <dbReference type="EMBL" id="GFE83953.1"/>
    </source>
</evidence>
<dbReference type="SUPFAM" id="SSF56935">
    <property type="entry name" value="Porins"/>
    <property type="match status" value="1"/>
</dbReference>
<organism evidence="3 4">
    <name type="scientific">Steroidobacter agaridevorans</name>
    <dbReference type="NCBI Taxonomy" id="2695856"/>
    <lineage>
        <taxon>Bacteria</taxon>
        <taxon>Pseudomonadati</taxon>
        <taxon>Pseudomonadota</taxon>
        <taxon>Gammaproteobacteria</taxon>
        <taxon>Steroidobacterales</taxon>
        <taxon>Steroidobacteraceae</taxon>
        <taxon>Steroidobacter</taxon>
    </lineage>
</organism>
<dbReference type="RefSeq" id="WP_161815564.1">
    <property type="nucleotide sequence ID" value="NZ_BLJN01000007.1"/>
</dbReference>
<dbReference type="PROSITE" id="PS51257">
    <property type="entry name" value="PROKAR_LIPOPROTEIN"/>
    <property type="match status" value="1"/>
</dbReference>
<reference evidence="4" key="1">
    <citation type="submission" date="2020-01" db="EMBL/GenBank/DDBJ databases">
        <title>'Steroidobacter agaridevorans' sp. nov., agar-degrading bacteria isolated from rhizosphere soils.</title>
        <authorList>
            <person name="Ikenaga M."/>
            <person name="Kataoka M."/>
            <person name="Murouchi A."/>
            <person name="Katsuragi S."/>
            <person name="Sakai M."/>
        </authorList>
    </citation>
    <scope>NUCLEOTIDE SEQUENCE [LARGE SCALE GENOMIC DNA]</scope>
    <source>
        <strain evidence="4">YU21-B</strain>
    </source>
</reference>
<feature type="chain" id="PRO_5032569854" description="Outer membrane beta-barrel protein" evidence="2">
    <location>
        <begin position="27"/>
        <end position="394"/>
    </location>
</feature>
<dbReference type="EMBL" id="BLJN01000007">
    <property type="protein sequence ID" value="GFE83953.1"/>
    <property type="molecule type" value="Genomic_DNA"/>
</dbReference>
<dbReference type="Gene3D" id="2.40.160.60">
    <property type="entry name" value="Outer membrane protein transport protein (OMPP1/FadL/TodX)"/>
    <property type="match status" value="1"/>
</dbReference>
<feature type="signal peptide" evidence="2">
    <location>
        <begin position="1"/>
        <end position="26"/>
    </location>
</feature>
<dbReference type="Proteomes" id="UP000445000">
    <property type="component" value="Unassembled WGS sequence"/>
</dbReference>
<name>A0A829YM95_9GAMM</name>
<evidence type="ECO:0000313" key="4">
    <source>
        <dbReference type="Proteomes" id="UP000445000"/>
    </source>
</evidence>
<accession>A0A829YM95</accession>
<comment type="caution">
    <text evidence="3">The sequence shown here is derived from an EMBL/GenBank/DDBJ whole genome shotgun (WGS) entry which is preliminary data.</text>
</comment>
<dbReference type="AlphaFoldDB" id="A0A829YM95"/>
<protein>
    <recommendedName>
        <fullName evidence="5">Outer membrane beta-barrel protein</fullName>
    </recommendedName>
</protein>
<evidence type="ECO:0000256" key="2">
    <source>
        <dbReference type="SAM" id="SignalP"/>
    </source>
</evidence>
<evidence type="ECO:0008006" key="5">
    <source>
        <dbReference type="Google" id="ProtNLM"/>
    </source>
</evidence>
<feature type="region of interest" description="Disordered" evidence="1">
    <location>
        <begin position="126"/>
        <end position="147"/>
    </location>
</feature>
<proteinExistence type="predicted"/>
<keyword evidence="4" id="KW-1185">Reference proteome</keyword>
<gene>
    <name evidence="3" type="ORF">GCM10011487_59530</name>
</gene>
<sequence length="394" mass="44325">MLCRNRSTGRYWASLPLALAACGASAANWEVAPRVQAGYRYNDNYHLEQPGGEVEVSGGEAEVGVTFRTVDPRTNFEITPRINATYFPDEKEEDSTDYYLNAGFSDITPRRRINVPFLYSQEDVVDSELPDTSDGGGLGEPDQGDSGRFLARNRRDFFRIAPSFGYDLSQRYRLELDAHYLQADFDNQLPGAQQDFSEFGAGAGFGFLTSQRSTLFVRALGFQYDTTSTTDAFGGEFEWNTQYSENSRAYIRLGAQQTSPEDGPSDTNIIAGAGGQWSTQRNTLFLDLTRSVGPVAAGTVVERYQFRLRVDHDVSQRFALRAGARLSRDEETQDGTYPTRKYAIGDLGFEWRWLRQWSLIGTYSYRWQEYADEPSDADASAFLIGIVYEPKRAQ</sequence>
<evidence type="ECO:0000256" key="1">
    <source>
        <dbReference type="SAM" id="MobiDB-lite"/>
    </source>
</evidence>